<keyword evidence="2" id="KW-1185">Reference proteome</keyword>
<proteinExistence type="predicted"/>
<evidence type="ECO:0000313" key="2">
    <source>
        <dbReference type="Proteomes" id="UP000618319"/>
    </source>
</evidence>
<dbReference type="RefSeq" id="WP_196938422.1">
    <property type="nucleotide sequence ID" value="NZ_MU158689.1"/>
</dbReference>
<sequence length="71" mass="8265">MNQLQTYLQAFFKLKRGGTKYGLAPHKPILLLTLVELIEKGFDQDNHFQVNGDLVGIFQENWRLLFRQEGS</sequence>
<comment type="caution">
    <text evidence="1">The sequence shown here is derived from an EMBL/GenBank/DDBJ whole genome shotgun (WGS) entry which is preliminary data.</text>
</comment>
<protein>
    <recommendedName>
        <fullName evidence="3">Restriction endonuclease</fullName>
    </recommendedName>
</protein>
<dbReference type="Proteomes" id="UP000618319">
    <property type="component" value="Unassembled WGS sequence"/>
</dbReference>
<accession>A0ABR9T7C3</accession>
<gene>
    <name evidence="1" type="ORF">C4F40_10715</name>
</gene>
<organism evidence="1 2">
    <name type="scientific">Sphingobacterium pedocola</name>
    <dbReference type="NCBI Taxonomy" id="2082722"/>
    <lineage>
        <taxon>Bacteria</taxon>
        <taxon>Pseudomonadati</taxon>
        <taxon>Bacteroidota</taxon>
        <taxon>Sphingobacteriia</taxon>
        <taxon>Sphingobacteriales</taxon>
        <taxon>Sphingobacteriaceae</taxon>
        <taxon>Sphingobacterium</taxon>
    </lineage>
</organism>
<reference evidence="1 2" key="1">
    <citation type="submission" date="2018-02" db="EMBL/GenBank/DDBJ databases">
        <title>Sphingobacterium KA21.</title>
        <authorList>
            <person name="Vasarhelyi B.M."/>
            <person name="Deshmukh S."/>
            <person name="Balint B."/>
            <person name="Kukolya J."/>
        </authorList>
    </citation>
    <scope>NUCLEOTIDE SEQUENCE [LARGE SCALE GENOMIC DNA]</scope>
    <source>
        <strain evidence="1 2">Ka21</strain>
    </source>
</reference>
<dbReference type="EMBL" id="PSKQ01000019">
    <property type="protein sequence ID" value="MBE8721195.1"/>
    <property type="molecule type" value="Genomic_DNA"/>
</dbReference>
<name>A0ABR9T7C3_9SPHI</name>
<evidence type="ECO:0000313" key="1">
    <source>
        <dbReference type="EMBL" id="MBE8721195.1"/>
    </source>
</evidence>
<evidence type="ECO:0008006" key="3">
    <source>
        <dbReference type="Google" id="ProtNLM"/>
    </source>
</evidence>